<protein>
    <submittedName>
        <fullName evidence="2">Uncharacterized protein</fullName>
    </submittedName>
</protein>
<dbReference type="AlphaFoldDB" id="A0A226DM85"/>
<dbReference type="Proteomes" id="UP000198287">
    <property type="component" value="Unassembled WGS sequence"/>
</dbReference>
<keyword evidence="1" id="KW-0812">Transmembrane</keyword>
<feature type="transmembrane region" description="Helical" evidence="1">
    <location>
        <begin position="33"/>
        <end position="50"/>
    </location>
</feature>
<dbReference type="EMBL" id="LNIX01000015">
    <property type="protein sequence ID" value="OXA46655.1"/>
    <property type="molecule type" value="Genomic_DNA"/>
</dbReference>
<accession>A0A226DM85</accession>
<feature type="transmembrane region" description="Helical" evidence="1">
    <location>
        <begin position="6"/>
        <end position="26"/>
    </location>
</feature>
<sequence>MFRLQTLSHSAYCILIVGHLCFSHLTTTKQFQGFIFLCIFVIILCGHWNYELDSAAVQIIYSVITFEANIFKGKPAMDANRETKLLKLFIHATFYTIIAFIMPIPGLILLDPCLPPFLLSVRDDCSSITWSVGVEHLSKFAVGTSSVKRG</sequence>
<evidence type="ECO:0000256" key="1">
    <source>
        <dbReference type="SAM" id="Phobius"/>
    </source>
</evidence>
<reference evidence="2 3" key="1">
    <citation type="submission" date="2015-12" db="EMBL/GenBank/DDBJ databases">
        <title>The genome of Folsomia candida.</title>
        <authorList>
            <person name="Faddeeva A."/>
            <person name="Derks M.F."/>
            <person name="Anvar Y."/>
            <person name="Smit S."/>
            <person name="Van Straalen N."/>
            <person name="Roelofs D."/>
        </authorList>
    </citation>
    <scope>NUCLEOTIDE SEQUENCE [LARGE SCALE GENOMIC DNA]</scope>
    <source>
        <strain evidence="2 3">VU population</strain>
        <tissue evidence="2">Whole body</tissue>
    </source>
</reference>
<keyword evidence="1" id="KW-1133">Transmembrane helix</keyword>
<organism evidence="2 3">
    <name type="scientific">Folsomia candida</name>
    <name type="common">Springtail</name>
    <dbReference type="NCBI Taxonomy" id="158441"/>
    <lineage>
        <taxon>Eukaryota</taxon>
        <taxon>Metazoa</taxon>
        <taxon>Ecdysozoa</taxon>
        <taxon>Arthropoda</taxon>
        <taxon>Hexapoda</taxon>
        <taxon>Collembola</taxon>
        <taxon>Entomobryomorpha</taxon>
        <taxon>Isotomoidea</taxon>
        <taxon>Isotomidae</taxon>
        <taxon>Proisotominae</taxon>
        <taxon>Folsomia</taxon>
    </lineage>
</organism>
<evidence type="ECO:0000313" key="3">
    <source>
        <dbReference type="Proteomes" id="UP000198287"/>
    </source>
</evidence>
<name>A0A226DM85_FOLCA</name>
<comment type="caution">
    <text evidence="2">The sequence shown here is derived from an EMBL/GenBank/DDBJ whole genome shotgun (WGS) entry which is preliminary data.</text>
</comment>
<gene>
    <name evidence="2" type="ORF">Fcan01_18648</name>
</gene>
<evidence type="ECO:0000313" key="2">
    <source>
        <dbReference type="EMBL" id="OXA46655.1"/>
    </source>
</evidence>
<keyword evidence="1" id="KW-0472">Membrane</keyword>
<feature type="transmembrane region" description="Helical" evidence="1">
    <location>
        <begin position="85"/>
        <end position="110"/>
    </location>
</feature>
<keyword evidence="3" id="KW-1185">Reference proteome</keyword>
<proteinExistence type="predicted"/>